<evidence type="ECO:0000313" key="5">
    <source>
        <dbReference type="Proteomes" id="UP000265515"/>
    </source>
</evidence>
<dbReference type="AlphaFoldDB" id="A0A388LG04"/>
<feature type="compositionally biased region" description="Basic and acidic residues" evidence="1">
    <location>
        <begin position="393"/>
        <end position="403"/>
    </location>
</feature>
<comment type="caution">
    <text evidence="4">The sequence shown here is derived from an EMBL/GenBank/DDBJ whole genome shotgun (WGS) entry which is preliminary data.</text>
</comment>
<evidence type="ECO:0000256" key="3">
    <source>
        <dbReference type="SAM" id="SignalP"/>
    </source>
</evidence>
<name>A0A388LG04_CHABU</name>
<feature type="region of interest" description="Disordered" evidence="1">
    <location>
        <begin position="330"/>
        <end position="412"/>
    </location>
</feature>
<keyword evidence="2" id="KW-0472">Membrane</keyword>
<evidence type="ECO:0000256" key="1">
    <source>
        <dbReference type="SAM" id="MobiDB-lite"/>
    </source>
</evidence>
<proteinExistence type="predicted"/>
<keyword evidence="5" id="KW-1185">Reference proteome</keyword>
<protein>
    <recommendedName>
        <fullName evidence="6">Transmembrane protein</fullName>
    </recommendedName>
</protein>
<accession>A0A388LG04</accession>
<organism evidence="4 5">
    <name type="scientific">Chara braunii</name>
    <name type="common">Braun's stonewort</name>
    <dbReference type="NCBI Taxonomy" id="69332"/>
    <lineage>
        <taxon>Eukaryota</taxon>
        <taxon>Viridiplantae</taxon>
        <taxon>Streptophyta</taxon>
        <taxon>Charophyceae</taxon>
        <taxon>Charales</taxon>
        <taxon>Characeae</taxon>
        <taxon>Chara</taxon>
    </lineage>
</organism>
<feature type="transmembrane region" description="Helical" evidence="2">
    <location>
        <begin position="311"/>
        <end position="329"/>
    </location>
</feature>
<keyword evidence="3" id="KW-0732">Signal</keyword>
<keyword evidence="2" id="KW-1133">Transmembrane helix</keyword>
<keyword evidence="2" id="KW-0812">Transmembrane</keyword>
<reference evidence="4 5" key="1">
    <citation type="journal article" date="2018" name="Cell">
        <title>The Chara Genome: Secondary Complexity and Implications for Plant Terrestrialization.</title>
        <authorList>
            <person name="Nishiyama T."/>
            <person name="Sakayama H."/>
            <person name="Vries J.D."/>
            <person name="Buschmann H."/>
            <person name="Saint-Marcoux D."/>
            <person name="Ullrich K.K."/>
            <person name="Haas F.B."/>
            <person name="Vanderstraeten L."/>
            <person name="Becker D."/>
            <person name="Lang D."/>
            <person name="Vosolsobe S."/>
            <person name="Rombauts S."/>
            <person name="Wilhelmsson P.K.I."/>
            <person name="Janitza P."/>
            <person name="Kern R."/>
            <person name="Heyl A."/>
            <person name="Rumpler F."/>
            <person name="Villalobos L.I.A.C."/>
            <person name="Clay J.M."/>
            <person name="Skokan R."/>
            <person name="Toyoda A."/>
            <person name="Suzuki Y."/>
            <person name="Kagoshima H."/>
            <person name="Schijlen E."/>
            <person name="Tajeshwar N."/>
            <person name="Catarino B."/>
            <person name="Hetherington A.J."/>
            <person name="Saltykova A."/>
            <person name="Bonnot C."/>
            <person name="Breuninger H."/>
            <person name="Symeonidi A."/>
            <person name="Radhakrishnan G.V."/>
            <person name="Van Nieuwerburgh F."/>
            <person name="Deforce D."/>
            <person name="Chang C."/>
            <person name="Karol K.G."/>
            <person name="Hedrich R."/>
            <person name="Ulvskov P."/>
            <person name="Glockner G."/>
            <person name="Delwiche C.F."/>
            <person name="Petrasek J."/>
            <person name="Van de Peer Y."/>
            <person name="Friml J."/>
            <person name="Beilby M."/>
            <person name="Dolan L."/>
            <person name="Kohara Y."/>
            <person name="Sugano S."/>
            <person name="Fujiyama A."/>
            <person name="Delaux P.-M."/>
            <person name="Quint M."/>
            <person name="TheiBen G."/>
            <person name="Hagemann M."/>
            <person name="Harholt J."/>
            <person name="Dunand C."/>
            <person name="Zachgo S."/>
            <person name="Langdale J."/>
            <person name="Maumus F."/>
            <person name="Straeten D.V.D."/>
            <person name="Gould S.B."/>
            <person name="Rensing S.A."/>
        </authorList>
    </citation>
    <scope>NUCLEOTIDE SEQUENCE [LARGE SCALE GENOMIC DNA]</scope>
    <source>
        <strain evidence="4 5">S276</strain>
    </source>
</reference>
<sequence length="412" mass="44737">MAVAAPSLAWMGGMAPASVDHPCKAYIVVLCFFLLSLAAAESDVTADKGSLASQTHVNNVEQAAGRSLDCLRLPPNESDGRHSHDLPNANEEVLEVPLPLMGNRKLLANAAATDLETALPAEGRSLILFASRSKPDKKDVSLRSALLGLSRREVMSHGGSSFFSSLTWYARCAAAPLKLLSAFDIRNYYSQYRLRVVEDHKGKKRGAWVFVRLARQEEDRLARPEQMADRSRAASGQEARSASKRHALKRSLLSHNYASGDPDGWHVGEESRPRTVLQATAGSNHRHLQNGPVYPGPATSLRKVFSKQCHAFSFAAVLIGITTVVGICARGGDGKRNNKRGTEKKRPEVGSWGKPNLGGSGGASVAAPTEEEEEEGEEREEEEEDAKEDDDVKEGLVGEEREVGNGYCKTWP</sequence>
<gene>
    <name evidence="4" type="ORF">CBR_g31829</name>
</gene>
<evidence type="ECO:0008006" key="6">
    <source>
        <dbReference type="Google" id="ProtNLM"/>
    </source>
</evidence>
<evidence type="ECO:0000256" key="2">
    <source>
        <dbReference type="SAM" id="Phobius"/>
    </source>
</evidence>
<feature type="signal peptide" evidence="3">
    <location>
        <begin position="1"/>
        <end position="40"/>
    </location>
</feature>
<dbReference type="Gramene" id="GBG81153">
    <property type="protein sequence ID" value="GBG81153"/>
    <property type="gene ID" value="CBR_g31829"/>
</dbReference>
<dbReference type="EMBL" id="BFEA01000366">
    <property type="protein sequence ID" value="GBG81153.1"/>
    <property type="molecule type" value="Genomic_DNA"/>
</dbReference>
<feature type="compositionally biased region" description="Acidic residues" evidence="1">
    <location>
        <begin position="369"/>
        <end position="392"/>
    </location>
</feature>
<feature type="compositionally biased region" description="Basic and acidic residues" evidence="1">
    <location>
        <begin position="221"/>
        <end position="232"/>
    </location>
</feature>
<feature type="compositionally biased region" description="Basic and acidic residues" evidence="1">
    <location>
        <begin position="332"/>
        <end position="348"/>
    </location>
</feature>
<feature type="chain" id="PRO_5017435535" description="Transmembrane protein" evidence="3">
    <location>
        <begin position="41"/>
        <end position="412"/>
    </location>
</feature>
<feature type="region of interest" description="Disordered" evidence="1">
    <location>
        <begin position="221"/>
        <end position="246"/>
    </location>
</feature>
<dbReference type="Proteomes" id="UP000265515">
    <property type="component" value="Unassembled WGS sequence"/>
</dbReference>
<evidence type="ECO:0000313" key="4">
    <source>
        <dbReference type="EMBL" id="GBG81153.1"/>
    </source>
</evidence>